<accession>A0A843AEI6</accession>
<protein>
    <recommendedName>
        <fullName evidence="4 5">Large ribosomal subunit protein uL15</fullName>
    </recommendedName>
</protein>
<dbReference type="PROSITE" id="PS00475">
    <property type="entry name" value="RIBOSOMAL_L15"/>
    <property type="match status" value="1"/>
</dbReference>
<dbReference type="PANTHER" id="PTHR11721:SF3">
    <property type="entry name" value="LARGE RIBOSOMAL SUBUNIT PROTEIN UL15"/>
    <property type="match status" value="1"/>
</dbReference>
<evidence type="ECO:0000256" key="5">
    <source>
        <dbReference type="HAMAP-Rule" id="MF_01341"/>
    </source>
</evidence>
<name>A0A843AEI6_METAZ</name>
<dbReference type="Proteomes" id="UP000658733">
    <property type="component" value="Unassembled WGS sequence"/>
</dbReference>
<dbReference type="GO" id="GO:0022625">
    <property type="term" value="C:cytosolic large ribosomal subunit"/>
    <property type="evidence" value="ECO:0007669"/>
    <property type="project" value="TreeGrafter"/>
</dbReference>
<feature type="compositionally biased region" description="Basic residues" evidence="7">
    <location>
        <begin position="22"/>
        <end position="42"/>
    </location>
</feature>
<evidence type="ECO:0000313" key="10">
    <source>
        <dbReference type="Proteomes" id="UP000658733"/>
    </source>
</evidence>
<dbReference type="Gene3D" id="4.10.990.10">
    <property type="match status" value="1"/>
</dbReference>
<evidence type="ECO:0000256" key="4">
    <source>
        <dbReference type="ARBA" id="ARBA00035200"/>
    </source>
</evidence>
<dbReference type="InterPro" id="IPR036227">
    <property type="entry name" value="Ribosomal_uL15/eL18_sf"/>
</dbReference>
<comment type="subunit">
    <text evidence="5">Part of the 50S ribosomal subunit.</text>
</comment>
<feature type="compositionally biased region" description="Basic residues" evidence="7">
    <location>
        <begin position="1"/>
        <end position="13"/>
    </location>
</feature>
<dbReference type="PANTHER" id="PTHR11721">
    <property type="entry name" value="60S RIBOSOMAL PROTEIN L27A"/>
    <property type="match status" value="1"/>
</dbReference>
<dbReference type="GeneID" id="66132769"/>
<keyword evidence="3 5" id="KW-0687">Ribonucleoprotein</keyword>
<evidence type="ECO:0000256" key="1">
    <source>
        <dbReference type="ARBA" id="ARBA00007320"/>
    </source>
</evidence>
<evidence type="ECO:0000256" key="6">
    <source>
        <dbReference type="RuleBase" id="RU003888"/>
    </source>
</evidence>
<dbReference type="GO" id="GO:0006412">
    <property type="term" value="P:translation"/>
    <property type="evidence" value="ECO:0007669"/>
    <property type="project" value="UniProtKB-UniRule"/>
</dbReference>
<comment type="function">
    <text evidence="5">Binds to the 23S rRNA.</text>
</comment>
<keyword evidence="2 5" id="KW-0689">Ribosomal protein</keyword>
<proteinExistence type="inferred from homology"/>
<sequence>MIRKTRKINKMRGSRSIGGGCTKKRRGAGHKGGKGKAGLGKHHWTWTVKNDPNHFGKYGFKRPQKMTNKIKPVNIGYLDDNSEKLLAKGIATKEGDTIVIDVTDLGYGKVLGKGNLLKPLIIKSPAFSASAEDKIQEAGGEAIKL</sequence>
<reference evidence="9" key="1">
    <citation type="submission" date="2020-10" db="EMBL/GenBank/DDBJ databases">
        <title>Dehalococcoides mccartyi of a TCE/Cr reducing biochatode.</title>
        <authorList>
            <person name="Matturro B."/>
        </authorList>
    </citation>
    <scope>NUCLEOTIDE SEQUENCE</scope>
    <source>
        <strain evidence="9">Bin4</strain>
    </source>
</reference>
<dbReference type="AlphaFoldDB" id="A0A843AEI6"/>
<dbReference type="InterPro" id="IPR021131">
    <property type="entry name" value="Ribosomal_uL15/eL18"/>
</dbReference>
<dbReference type="Pfam" id="PF00828">
    <property type="entry name" value="Ribosomal_L27A"/>
    <property type="match status" value="1"/>
</dbReference>
<organism evidence="9 10">
    <name type="scientific">Methanobrevibacter arboriphilus</name>
    <dbReference type="NCBI Taxonomy" id="39441"/>
    <lineage>
        <taxon>Archaea</taxon>
        <taxon>Methanobacteriati</taxon>
        <taxon>Methanobacteriota</taxon>
        <taxon>Methanomada group</taxon>
        <taxon>Methanobacteria</taxon>
        <taxon>Methanobacteriales</taxon>
        <taxon>Methanobacteriaceae</taxon>
        <taxon>Methanobrevibacter</taxon>
    </lineage>
</organism>
<evidence type="ECO:0000313" key="9">
    <source>
        <dbReference type="EMBL" id="MBF4468181.1"/>
    </source>
</evidence>
<keyword evidence="5" id="KW-0699">rRNA-binding</keyword>
<dbReference type="EMBL" id="JADIIN010000020">
    <property type="protein sequence ID" value="MBF4468181.1"/>
    <property type="molecule type" value="Genomic_DNA"/>
</dbReference>
<keyword evidence="5" id="KW-0694">RNA-binding</keyword>
<feature type="region of interest" description="Disordered" evidence="7">
    <location>
        <begin position="1"/>
        <end position="42"/>
    </location>
</feature>
<comment type="similarity">
    <text evidence="1 5 6">Belongs to the universal ribosomal protein uL15 family.</text>
</comment>
<dbReference type="Gene3D" id="3.100.10.10">
    <property type="match status" value="1"/>
</dbReference>
<dbReference type="RefSeq" id="WP_042701535.1">
    <property type="nucleotide sequence ID" value="NZ_AP019779.1"/>
</dbReference>
<dbReference type="GO" id="GO:0019843">
    <property type="term" value="F:rRNA binding"/>
    <property type="evidence" value="ECO:0007669"/>
    <property type="project" value="UniProtKB-UniRule"/>
</dbReference>
<comment type="caution">
    <text evidence="9">The sequence shown here is derived from an EMBL/GenBank/DDBJ whole genome shotgun (WGS) entry which is preliminary data.</text>
</comment>
<evidence type="ECO:0000256" key="2">
    <source>
        <dbReference type="ARBA" id="ARBA00022980"/>
    </source>
</evidence>
<dbReference type="GO" id="GO:0003735">
    <property type="term" value="F:structural constituent of ribosome"/>
    <property type="evidence" value="ECO:0007669"/>
    <property type="project" value="InterPro"/>
</dbReference>
<dbReference type="InterPro" id="IPR030878">
    <property type="entry name" value="Ribosomal_uL15"/>
</dbReference>
<evidence type="ECO:0000256" key="7">
    <source>
        <dbReference type="SAM" id="MobiDB-lite"/>
    </source>
</evidence>
<gene>
    <name evidence="5" type="primary">rpl15</name>
    <name evidence="9" type="ORF">ISP01_02125</name>
</gene>
<evidence type="ECO:0000256" key="3">
    <source>
        <dbReference type="ARBA" id="ARBA00023274"/>
    </source>
</evidence>
<evidence type="ECO:0000259" key="8">
    <source>
        <dbReference type="Pfam" id="PF00828"/>
    </source>
</evidence>
<dbReference type="InterPro" id="IPR001196">
    <property type="entry name" value="Ribosomal_uL15_CS"/>
</dbReference>
<dbReference type="HAMAP" id="MF_01341">
    <property type="entry name" value="Ribosomal_uL15"/>
    <property type="match status" value="1"/>
</dbReference>
<dbReference type="InterPro" id="IPR027386">
    <property type="entry name" value="Rbsml_uL15_N"/>
</dbReference>
<feature type="domain" description="Large ribosomal subunit protein uL15/eL18" evidence="8">
    <location>
        <begin position="72"/>
        <end position="142"/>
    </location>
</feature>
<dbReference type="SUPFAM" id="SSF52080">
    <property type="entry name" value="Ribosomal proteins L15p and L18e"/>
    <property type="match status" value="1"/>
</dbReference>